<evidence type="ECO:0000256" key="1">
    <source>
        <dbReference type="SAM" id="MobiDB-lite"/>
    </source>
</evidence>
<feature type="domain" description="ACT" evidence="3">
    <location>
        <begin position="5"/>
        <end position="79"/>
    </location>
</feature>
<keyword evidence="4" id="KW-0012">Acyltransferase</keyword>
<keyword evidence="5" id="KW-1185">Reference proteome</keyword>
<evidence type="ECO:0000313" key="4">
    <source>
        <dbReference type="EMBL" id="MFC0563619.1"/>
    </source>
</evidence>
<dbReference type="EMBL" id="JBHLUE010000004">
    <property type="protein sequence ID" value="MFC0563619.1"/>
    <property type="molecule type" value="Genomic_DNA"/>
</dbReference>
<name>A0ABV6NSD7_9ACTN</name>
<evidence type="ECO:0000259" key="2">
    <source>
        <dbReference type="PROSITE" id="PS51186"/>
    </source>
</evidence>
<dbReference type="InterPro" id="IPR002912">
    <property type="entry name" value="ACT_dom"/>
</dbReference>
<dbReference type="CDD" id="cd02116">
    <property type="entry name" value="ACT"/>
    <property type="match status" value="1"/>
</dbReference>
<dbReference type="CDD" id="cd04301">
    <property type="entry name" value="NAT_SF"/>
    <property type="match status" value="1"/>
</dbReference>
<dbReference type="EC" id="2.3.1.-" evidence="4"/>
<reference evidence="4 5" key="1">
    <citation type="submission" date="2024-09" db="EMBL/GenBank/DDBJ databases">
        <authorList>
            <person name="Sun Q."/>
            <person name="Mori K."/>
        </authorList>
    </citation>
    <scope>NUCLEOTIDE SEQUENCE [LARGE SCALE GENOMIC DNA]</scope>
    <source>
        <strain evidence="4 5">TBRC 2205</strain>
    </source>
</reference>
<dbReference type="RefSeq" id="WP_377336367.1">
    <property type="nucleotide sequence ID" value="NZ_JBHLUE010000004.1"/>
</dbReference>
<dbReference type="Pfam" id="PF00583">
    <property type="entry name" value="Acetyltransf_1"/>
    <property type="match status" value="1"/>
</dbReference>
<dbReference type="Gene3D" id="3.40.630.30">
    <property type="match status" value="1"/>
</dbReference>
<accession>A0ABV6NSD7</accession>
<dbReference type="GO" id="GO:0016746">
    <property type="term" value="F:acyltransferase activity"/>
    <property type="evidence" value="ECO:0007669"/>
    <property type="project" value="UniProtKB-KW"/>
</dbReference>
<protein>
    <submittedName>
        <fullName evidence="4">GNAT family N-acetyltransferase</fullName>
        <ecNumber evidence="4">2.3.1.-</ecNumber>
    </submittedName>
</protein>
<dbReference type="InterPro" id="IPR000182">
    <property type="entry name" value="GNAT_dom"/>
</dbReference>
<dbReference type="SUPFAM" id="SSF55729">
    <property type="entry name" value="Acyl-CoA N-acyltransferases (Nat)"/>
    <property type="match status" value="1"/>
</dbReference>
<dbReference type="Proteomes" id="UP001589894">
    <property type="component" value="Unassembled WGS sequence"/>
</dbReference>
<dbReference type="Gene3D" id="3.30.70.260">
    <property type="match status" value="1"/>
</dbReference>
<organism evidence="4 5">
    <name type="scientific">Plantactinospora siamensis</name>
    <dbReference type="NCBI Taxonomy" id="555372"/>
    <lineage>
        <taxon>Bacteria</taxon>
        <taxon>Bacillati</taxon>
        <taxon>Actinomycetota</taxon>
        <taxon>Actinomycetes</taxon>
        <taxon>Micromonosporales</taxon>
        <taxon>Micromonosporaceae</taxon>
        <taxon>Plantactinospora</taxon>
    </lineage>
</organism>
<feature type="region of interest" description="Disordered" evidence="1">
    <location>
        <begin position="116"/>
        <end position="172"/>
    </location>
</feature>
<dbReference type="PROSITE" id="PS51671">
    <property type="entry name" value="ACT"/>
    <property type="match status" value="1"/>
</dbReference>
<sequence>MALWRIRATVDDRPGYLSVLTASLALRSVNILTVQVHTTEAGAVDDFLVDAPDGLTEADLLAAVERGRGRACWVARSNAKVLMDQPTRALALAGRLVRDPERLDVALRDLLGATDVTWRPVPPAPRGGEPGSPTPRGGEPASPTPRGGEPGSPTARNGEPGSPVAGFGDGSMLLADPAGGSFEVTRTAPGFTPAEYARAQAMVDLAAVAAERAVDRVTLLLPDGTEAEVRAAAESDLPAVRRMHARCSAGSRRRRYLNPAGPTDRQLRRLLDPPRGASLVATVDDPAEDGPRVVALAGMLADGDLAEAGLLVEDAWQRRGLGTALARRLVTHARRHGYVALVGHATAGDPALPGLLRRIAPAARTDRDGRLLTVVLPLAPGAPAPGAPAAAGA</sequence>
<feature type="domain" description="N-acetyltransferase" evidence="2">
    <location>
        <begin position="227"/>
        <end position="379"/>
    </location>
</feature>
<dbReference type="InterPro" id="IPR016181">
    <property type="entry name" value="Acyl_CoA_acyltransferase"/>
</dbReference>
<gene>
    <name evidence="4" type="ORF">ACFFHU_05495</name>
</gene>
<dbReference type="InterPro" id="IPR045865">
    <property type="entry name" value="ACT-like_dom_sf"/>
</dbReference>
<comment type="caution">
    <text evidence="4">The sequence shown here is derived from an EMBL/GenBank/DDBJ whole genome shotgun (WGS) entry which is preliminary data.</text>
</comment>
<dbReference type="SUPFAM" id="SSF55021">
    <property type="entry name" value="ACT-like"/>
    <property type="match status" value="1"/>
</dbReference>
<evidence type="ECO:0000313" key="5">
    <source>
        <dbReference type="Proteomes" id="UP001589894"/>
    </source>
</evidence>
<keyword evidence="4" id="KW-0808">Transferase</keyword>
<proteinExistence type="predicted"/>
<evidence type="ECO:0000259" key="3">
    <source>
        <dbReference type="PROSITE" id="PS51671"/>
    </source>
</evidence>
<dbReference type="PROSITE" id="PS51186">
    <property type="entry name" value="GNAT"/>
    <property type="match status" value="1"/>
</dbReference>